<sequence>MTPSTTKSSSKLICIHPVPAHLSTREYAVKLEAALDAVLSIPICRENFISHEIMIPNGHGQFDSYFKPLGFEAPQPVIIVKSECKTADHLMQIVEDPEVIKLISGEEFSGASVFTADETIRLDARSSDTCDGSYAIVLKCPPDSSAAEFHEKCLKNGDEILKSPAFQQNVVKHATWIKNEALASHVQPLGLFSAEPLVIVLVQSSLDRMTTMLKESEANPYIAPKDNALKNRFGVDVVVKL</sequence>
<gene>
    <name evidence="1" type="ORF">MSAN_00971600</name>
</gene>
<accession>A0A8H7D9D7</accession>
<proteinExistence type="predicted"/>
<comment type="caution">
    <text evidence="1">The sequence shown here is derived from an EMBL/GenBank/DDBJ whole genome shotgun (WGS) entry which is preliminary data.</text>
</comment>
<protein>
    <submittedName>
        <fullName evidence="1">Uncharacterized protein</fullName>
    </submittedName>
</protein>
<evidence type="ECO:0000313" key="1">
    <source>
        <dbReference type="EMBL" id="KAF7367119.1"/>
    </source>
</evidence>
<name>A0A8H7D9D7_9AGAR</name>
<dbReference type="AlphaFoldDB" id="A0A8H7D9D7"/>
<reference evidence="1" key="1">
    <citation type="submission" date="2020-05" db="EMBL/GenBank/DDBJ databases">
        <title>Mycena genomes resolve the evolution of fungal bioluminescence.</title>
        <authorList>
            <person name="Tsai I.J."/>
        </authorList>
    </citation>
    <scope>NUCLEOTIDE SEQUENCE</scope>
    <source>
        <strain evidence="1">160909Yilan</strain>
    </source>
</reference>
<dbReference type="OrthoDB" id="3009107at2759"/>
<keyword evidence="2" id="KW-1185">Reference proteome</keyword>
<evidence type="ECO:0000313" key="2">
    <source>
        <dbReference type="Proteomes" id="UP000623467"/>
    </source>
</evidence>
<dbReference type="Proteomes" id="UP000623467">
    <property type="component" value="Unassembled WGS sequence"/>
</dbReference>
<organism evidence="1 2">
    <name type="scientific">Mycena sanguinolenta</name>
    <dbReference type="NCBI Taxonomy" id="230812"/>
    <lineage>
        <taxon>Eukaryota</taxon>
        <taxon>Fungi</taxon>
        <taxon>Dikarya</taxon>
        <taxon>Basidiomycota</taxon>
        <taxon>Agaricomycotina</taxon>
        <taxon>Agaricomycetes</taxon>
        <taxon>Agaricomycetidae</taxon>
        <taxon>Agaricales</taxon>
        <taxon>Marasmiineae</taxon>
        <taxon>Mycenaceae</taxon>
        <taxon>Mycena</taxon>
    </lineage>
</organism>
<dbReference type="EMBL" id="JACAZH010000006">
    <property type="protein sequence ID" value="KAF7367119.1"/>
    <property type="molecule type" value="Genomic_DNA"/>
</dbReference>